<dbReference type="AlphaFoldDB" id="A0A074VZ37"/>
<evidence type="ECO:0000256" key="1">
    <source>
        <dbReference type="SAM" id="MobiDB-lite"/>
    </source>
</evidence>
<dbReference type="HOGENOM" id="CLU_003431_1_0_1"/>
<dbReference type="GeneID" id="63920966"/>
<feature type="compositionally biased region" description="Polar residues" evidence="1">
    <location>
        <begin position="779"/>
        <end position="796"/>
    </location>
</feature>
<keyword evidence="3" id="KW-1185">Reference proteome</keyword>
<dbReference type="PANTHER" id="PTHR42345">
    <property type="entry name" value="TPR_REGION DOMAIN-CONTAINING PROTEIN"/>
    <property type="match status" value="1"/>
</dbReference>
<sequence length="892" mass="98406">MELHGLDKADFAAIMQEPVSSPERTSKRQVLKNFASKLKRSTSRRGSLNEHSLNRRKSQLLQVPSVIVESEPNILAEWGSKRSADLPRPSKDSVVGQYYVGNTVKSTHKSPRSSPKQLSHDELVNYFAGAPEFDIKSLRPRVSYRWKLDEESCEPQDFVDVGHSTFEAATLRHRERTRQLRDLVAEDADNQIPMMEVPNMLSLNGIEPGTIGLEYFLQMPLADSKRSAEDEDDAFRPKRQLLVTSPERLELRPLNLEYLVQRLGKIGDSRHSRSNNQHHERKRNEQTTAELHKGLFSNLLTEPEREEDDPPYTNLEGQVVALARVLVTIKLWYDFSLVEHRIRLGQILWPSTESDEESVVETEEPSMPSERDILLLQLALACELLIRVELSGFPTSGFSRKLRWDLVLAQRFLDNVHIAPKATVDDIPSYRNSVMSIATFVTAREDLEGNHVEPIMYPRHEKRQVAGLLKFAEALAWPHTEEIEDRFAERVRRHSRDAGRYGVYGAPLGTPNQTSSQSNYFVQQKRPQVSRTCTAQSLQLLPASAYGAGTFDLGGWLSRSWLTGFVLPGESTSHLLISTLLENSPSAVAALGDAANLYQGFVYKSRSYWSKSCVVGRVIAAANGAADCMGWISCSSAPVDQKDGWVNLEVKDLPGSTTPPTTTLAADSAFVPGEKTSVADVEFTWPVDGFAVLGNEARYLGFSLLPTGTSFELSASPSDNPSGDSGAQLAPIPTAVACLEFGTKRSSRPAKVTLPLLYDVHFISATPCFPNISRPPSPVTKTSSTKPRSGSKTEGPSNKELPSPPTHPLHCSYAVDVVPAATILADDFTDTVHLGNETVVLDCRGTGELQLLARAWCAKVGENAVVGRVGKTCLGCCVREASGLGVKVVIRI</sequence>
<evidence type="ECO:0000313" key="3">
    <source>
        <dbReference type="Proteomes" id="UP000030672"/>
    </source>
</evidence>
<reference evidence="2 3" key="1">
    <citation type="journal article" date="2014" name="BMC Genomics">
        <title>Genome sequencing of four Aureobasidium pullulans varieties: biotechnological potential, stress tolerance, and description of new species.</title>
        <authorList>
            <person name="Gostin Ar C."/>
            <person name="Ohm R.A."/>
            <person name="Kogej T."/>
            <person name="Sonjak S."/>
            <person name="Turk M."/>
            <person name="Zajc J."/>
            <person name="Zalar P."/>
            <person name="Grube M."/>
            <person name="Sun H."/>
            <person name="Han J."/>
            <person name="Sharma A."/>
            <person name="Chiniquy J."/>
            <person name="Ngan C.Y."/>
            <person name="Lipzen A."/>
            <person name="Barry K."/>
            <person name="Grigoriev I.V."/>
            <person name="Gunde-Cimerman N."/>
        </authorList>
    </citation>
    <scope>NUCLEOTIDE SEQUENCE [LARGE SCALE GENOMIC DNA]</scope>
    <source>
        <strain evidence="2 3">CBS 110374</strain>
    </source>
</reference>
<proteinExistence type="predicted"/>
<name>A0A074VZ37_AURM1</name>
<organism evidence="2 3">
    <name type="scientific">Aureobasidium melanogenum (strain CBS 110374)</name>
    <name type="common">Aureobasidium pullulans var. melanogenum</name>
    <dbReference type="NCBI Taxonomy" id="1043003"/>
    <lineage>
        <taxon>Eukaryota</taxon>
        <taxon>Fungi</taxon>
        <taxon>Dikarya</taxon>
        <taxon>Ascomycota</taxon>
        <taxon>Pezizomycotina</taxon>
        <taxon>Dothideomycetes</taxon>
        <taxon>Dothideomycetidae</taxon>
        <taxon>Dothideales</taxon>
        <taxon>Saccotheciaceae</taxon>
        <taxon>Aureobasidium</taxon>
    </lineage>
</organism>
<evidence type="ECO:0000313" key="2">
    <source>
        <dbReference type="EMBL" id="KEQ65783.1"/>
    </source>
</evidence>
<feature type="region of interest" description="Disordered" evidence="1">
    <location>
        <begin position="35"/>
        <end position="55"/>
    </location>
</feature>
<gene>
    <name evidence="2" type="ORF">M437DRAFT_81633</name>
</gene>
<feature type="region of interest" description="Disordered" evidence="1">
    <location>
        <begin position="773"/>
        <end position="805"/>
    </location>
</feature>
<dbReference type="RefSeq" id="XP_040882806.1">
    <property type="nucleotide sequence ID" value="XM_041027593.1"/>
</dbReference>
<dbReference type="EMBL" id="KL584826">
    <property type="protein sequence ID" value="KEQ65783.1"/>
    <property type="molecule type" value="Genomic_DNA"/>
</dbReference>
<accession>A0A074VZ37</accession>
<dbReference type="Proteomes" id="UP000030672">
    <property type="component" value="Unassembled WGS sequence"/>
</dbReference>
<feature type="region of interest" description="Disordered" evidence="1">
    <location>
        <begin position="267"/>
        <end position="288"/>
    </location>
</feature>
<dbReference type="STRING" id="1043003.A0A074VZ37"/>
<dbReference type="PANTHER" id="PTHR42345:SF2">
    <property type="entry name" value="HELICASE-LIKE PROTEIN"/>
    <property type="match status" value="1"/>
</dbReference>
<protein>
    <submittedName>
        <fullName evidence="2">Uncharacterized protein</fullName>
    </submittedName>
</protein>